<dbReference type="EMBL" id="STGU01000014">
    <property type="protein sequence ID" value="THV32630.1"/>
    <property type="molecule type" value="Genomic_DNA"/>
</dbReference>
<reference evidence="4 5" key="1">
    <citation type="submission" date="2019-04" db="EMBL/GenBank/DDBJ databases">
        <title>genome sequence of strain W3.</title>
        <authorList>
            <person name="Gao J."/>
            <person name="Sun J."/>
        </authorList>
    </citation>
    <scope>NUCLEOTIDE SEQUENCE [LARGE SCALE GENOMIC DNA]</scope>
    <source>
        <strain evidence="4 5">W3</strain>
    </source>
</reference>
<dbReference type="InterPro" id="IPR050789">
    <property type="entry name" value="Diverse_Enzym_Activities"/>
</dbReference>
<dbReference type="Pfam" id="PF00144">
    <property type="entry name" value="Beta-lactamase"/>
    <property type="match status" value="1"/>
</dbReference>
<dbReference type="GO" id="GO:0016787">
    <property type="term" value="F:hydrolase activity"/>
    <property type="evidence" value="ECO:0007669"/>
    <property type="project" value="UniProtKB-KW"/>
</dbReference>
<sequence>MQRVVKWLVRLGIGLVLLLGVAIGLLVAFPPELLRVGTGYAAKIICSNVFIAGRDADEVLRDDVQAPGHPLLRLVRAEVDLDRGLVHTSLLGRIAPSVAVHRSGLGCTPVDEDGIDVANRLSAPVPEADTASSDQPWPEGQAVPAADPRLQEILADPEMIGPAARGVVVVKDGRIVGETYGPGFNENTPLLGWSMTKTVTAALVGILASEDRLDLDADQLFAGWSGDARKEIKLSNLLAMESGLSFNESYGDVTDVTRMLYLERDMAAYVASLPTEAAPGTRFNYSSGETVLISQYWMSRFSDRSAALAFPREGLFDVIGMTSAVLEADPTGTFVGGSYLYATARDWARFGLLIAQGGRWGDRQVLPPEFIERMKRPTAASGGDYTEAQAWQNGPGGEDSEYGLPEEAVWMLGHDGQSVAIIPSEGLVVVRLGLTPRNLDFRPQRLVQAVRDALR</sequence>
<proteinExistence type="predicted"/>
<dbReference type="Proteomes" id="UP000307378">
    <property type="component" value="Unassembled WGS sequence"/>
</dbReference>
<dbReference type="RefSeq" id="WP_136542803.1">
    <property type="nucleotide sequence ID" value="NZ_STGU01000014.1"/>
</dbReference>
<organism evidence="4 5">
    <name type="scientific">Rhizobium rosettiformans W3</name>
    <dbReference type="NCBI Taxonomy" id="538378"/>
    <lineage>
        <taxon>Bacteria</taxon>
        <taxon>Pseudomonadati</taxon>
        <taxon>Pseudomonadota</taxon>
        <taxon>Alphaproteobacteria</taxon>
        <taxon>Hyphomicrobiales</taxon>
        <taxon>Rhizobiaceae</taxon>
        <taxon>Rhizobium/Agrobacterium group</taxon>
        <taxon>Rhizobium</taxon>
    </lineage>
</organism>
<dbReference type="AlphaFoldDB" id="A0A4S8PNX7"/>
<dbReference type="PANTHER" id="PTHR43283:SF7">
    <property type="entry name" value="BETA-LACTAMASE-RELATED DOMAIN-CONTAINING PROTEIN"/>
    <property type="match status" value="1"/>
</dbReference>
<dbReference type="SUPFAM" id="SSF56601">
    <property type="entry name" value="beta-lactamase/transpeptidase-like"/>
    <property type="match status" value="1"/>
</dbReference>
<comment type="caution">
    <text evidence="4">The sequence shown here is derived from an EMBL/GenBank/DDBJ whole genome shotgun (WGS) entry which is preliminary data.</text>
</comment>
<feature type="domain" description="Beta-lactamase-related" evidence="3">
    <location>
        <begin position="167"/>
        <end position="432"/>
    </location>
</feature>
<keyword evidence="4" id="KW-0378">Hydrolase</keyword>
<feature type="region of interest" description="Disordered" evidence="1">
    <location>
        <begin position="377"/>
        <end position="398"/>
    </location>
</feature>
<dbReference type="Gene3D" id="3.40.710.10">
    <property type="entry name" value="DD-peptidase/beta-lactamase superfamily"/>
    <property type="match status" value="1"/>
</dbReference>
<evidence type="ECO:0000259" key="3">
    <source>
        <dbReference type="Pfam" id="PF00144"/>
    </source>
</evidence>
<evidence type="ECO:0000313" key="4">
    <source>
        <dbReference type="EMBL" id="THV32630.1"/>
    </source>
</evidence>
<gene>
    <name evidence="4" type="ORF">FAA86_19950</name>
</gene>
<dbReference type="InterPro" id="IPR001466">
    <property type="entry name" value="Beta-lactam-related"/>
</dbReference>
<dbReference type="PANTHER" id="PTHR43283">
    <property type="entry name" value="BETA-LACTAMASE-RELATED"/>
    <property type="match status" value="1"/>
</dbReference>
<protein>
    <submittedName>
        <fullName evidence="4">Serine hydrolase</fullName>
    </submittedName>
</protein>
<feature type="transmembrane region" description="Helical" evidence="2">
    <location>
        <begin position="7"/>
        <end position="29"/>
    </location>
</feature>
<name>A0A4S8PNX7_9HYPH</name>
<accession>A0A4S8PNX7</accession>
<evidence type="ECO:0000256" key="2">
    <source>
        <dbReference type="SAM" id="Phobius"/>
    </source>
</evidence>
<keyword evidence="2" id="KW-1133">Transmembrane helix</keyword>
<keyword evidence="2" id="KW-0472">Membrane</keyword>
<keyword evidence="2" id="KW-0812">Transmembrane</keyword>
<dbReference type="InterPro" id="IPR012338">
    <property type="entry name" value="Beta-lactam/transpept-like"/>
</dbReference>
<evidence type="ECO:0000313" key="5">
    <source>
        <dbReference type="Proteomes" id="UP000307378"/>
    </source>
</evidence>
<evidence type="ECO:0000256" key="1">
    <source>
        <dbReference type="SAM" id="MobiDB-lite"/>
    </source>
</evidence>